<proteinExistence type="predicted"/>
<protein>
    <submittedName>
        <fullName evidence="3">Uncharacterized protein LOC121397098 isoform X1</fullName>
    </submittedName>
</protein>
<name>A0A8J1LIK8_XENLA</name>
<evidence type="ECO:0000256" key="1">
    <source>
        <dbReference type="SAM" id="MobiDB-lite"/>
    </source>
</evidence>
<feature type="region of interest" description="Disordered" evidence="1">
    <location>
        <begin position="43"/>
        <end position="93"/>
    </location>
</feature>
<feature type="compositionally biased region" description="Basic and acidic residues" evidence="1">
    <location>
        <begin position="55"/>
        <end position="64"/>
    </location>
</feature>
<reference evidence="3" key="1">
    <citation type="submission" date="2025-08" db="UniProtKB">
        <authorList>
            <consortium name="RefSeq"/>
        </authorList>
    </citation>
    <scope>IDENTIFICATION</scope>
    <source>
        <strain evidence="3">J_2021</strain>
        <tissue evidence="3">Erythrocytes</tissue>
    </source>
</reference>
<sequence>MMRNGGRFPGMTIRNRISNQLIQCENAWWSSCTHRRTGTCHSQMKEYHRRRPLQHQREERKKNEILITRHSSLQSQYEGGVGAPTSNRSPAPHTMMSITGGLRRTLHSKVRVGMYFIQSLTQEGESDYISGSGCRESFEQIPPKPGVEHGGAQRGVSTTYLFPPLHQTQIQLLDNPVIFCQPQCPDLLCFTDFLPTAPAEKDLLHPTRATSMWAQFLLLSLTLLPLEKDEGSTG</sequence>
<evidence type="ECO:0000313" key="2">
    <source>
        <dbReference type="Proteomes" id="UP000186698"/>
    </source>
</evidence>
<dbReference type="RefSeq" id="XP_041429166.1">
    <property type="nucleotide sequence ID" value="XM_041573232.1"/>
</dbReference>
<organism evidence="2 3">
    <name type="scientific">Xenopus laevis</name>
    <name type="common">African clawed frog</name>
    <dbReference type="NCBI Taxonomy" id="8355"/>
    <lineage>
        <taxon>Eukaryota</taxon>
        <taxon>Metazoa</taxon>
        <taxon>Chordata</taxon>
        <taxon>Craniata</taxon>
        <taxon>Vertebrata</taxon>
        <taxon>Euteleostomi</taxon>
        <taxon>Amphibia</taxon>
        <taxon>Batrachia</taxon>
        <taxon>Anura</taxon>
        <taxon>Pipoidea</taxon>
        <taxon>Pipidae</taxon>
        <taxon>Xenopodinae</taxon>
        <taxon>Xenopus</taxon>
        <taxon>Xenopus</taxon>
    </lineage>
</organism>
<evidence type="ECO:0000313" key="3">
    <source>
        <dbReference type="RefSeq" id="XP_041429166.1"/>
    </source>
</evidence>
<dbReference type="GeneID" id="121397098"/>
<accession>A0A8J1LIK8</accession>
<dbReference type="Proteomes" id="UP000186698">
    <property type="component" value="Chromosome 8L"/>
</dbReference>
<dbReference type="KEGG" id="xla:121397098"/>
<keyword evidence="2" id="KW-1185">Reference proteome</keyword>
<gene>
    <name evidence="3" type="primary">LOC121397098</name>
</gene>
<dbReference type="AlphaFoldDB" id="A0A8J1LIK8"/>